<comment type="pathway">
    <text evidence="2">Cofactor biosynthesis; tetrahydrofolate biosynthesis; 7,8-dihydrofolate from 2-amino-4-hydroxy-6-hydroxymethyl-7,8-dihydropteridine diphosphate and 4-aminobenzoate: step 2/2.</text>
</comment>
<dbReference type="EC" id="6.3.2.12" evidence="6"/>
<dbReference type="EMBL" id="BJVJ01000011">
    <property type="protein sequence ID" value="GEL22665.1"/>
    <property type="molecule type" value="Genomic_DNA"/>
</dbReference>
<feature type="compositionally biased region" description="Low complexity" evidence="18">
    <location>
        <begin position="11"/>
        <end position="20"/>
    </location>
</feature>
<evidence type="ECO:0000256" key="3">
    <source>
        <dbReference type="ARBA" id="ARBA00005150"/>
    </source>
</evidence>
<evidence type="ECO:0000256" key="8">
    <source>
        <dbReference type="ARBA" id="ARBA00019357"/>
    </source>
</evidence>
<dbReference type="EC" id="6.3.2.17" evidence="7"/>
<dbReference type="PANTHER" id="PTHR11136">
    <property type="entry name" value="FOLYLPOLYGLUTAMATE SYNTHASE-RELATED"/>
    <property type="match status" value="1"/>
</dbReference>
<evidence type="ECO:0000256" key="7">
    <source>
        <dbReference type="ARBA" id="ARBA00013025"/>
    </source>
</evidence>
<dbReference type="PANTHER" id="PTHR11136:SF0">
    <property type="entry name" value="DIHYDROFOLATE SYNTHETASE-RELATED"/>
    <property type="match status" value="1"/>
</dbReference>
<dbReference type="InterPro" id="IPR036615">
    <property type="entry name" value="Mur_ligase_C_dom_sf"/>
</dbReference>
<evidence type="ECO:0000256" key="14">
    <source>
        <dbReference type="ARBA" id="ARBA00022909"/>
    </source>
</evidence>
<evidence type="ECO:0000256" key="5">
    <source>
        <dbReference type="ARBA" id="ARBA00011245"/>
    </source>
</evidence>
<keyword evidence="11" id="KW-0547">Nucleotide-binding</keyword>
<dbReference type="Gene3D" id="3.90.190.20">
    <property type="entry name" value="Mur ligase, C-terminal domain"/>
    <property type="match status" value="1"/>
</dbReference>
<evidence type="ECO:0000256" key="16">
    <source>
        <dbReference type="ARBA" id="ARBA00047493"/>
    </source>
</evidence>
<comment type="pathway">
    <text evidence="3">Cofactor biosynthesis; tetrahydrofolylpolyglutamate biosynthesis.</text>
</comment>
<evidence type="ECO:0000256" key="2">
    <source>
        <dbReference type="ARBA" id="ARBA00004799"/>
    </source>
</evidence>
<feature type="domain" description="Mur ligase central" evidence="20">
    <location>
        <begin position="183"/>
        <end position="327"/>
    </location>
</feature>
<organism evidence="21 22">
    <name type="scientific">Pseudonocardia sulfidoxydans NBRC 16205</name>
    <dbReference type="NCBI Taxonomy" id="1223511"/>
    <lineage>
        <taxon>Bacteria</taxon>
        <taxon>Bacillati</taxon>
        <taxon>Actinomycetota</taxon>
        <taxon>Actinomycetes</taxon>
        <taxon>Pseudonocardiales</taxon>
        <taxon>Pseudonocardiaceae</taxon>
        <taxon>Pseudonocardia</taxon>
    </lineage>
</organism>
<dbReference type="GO" id="GO:0005737">
    <property type="term" value="C:cytoplasm"/>
    <property type="evidence" value="ECO:0007669"/>
    <property type="project" value="TreeGrafter"/>
</dbReference>
<dbReference type="Pfam" id="PF08245">
    <property type="entry name" value="Mur_ligase_M"/>
    <property type="match status" value="1"/>
</dbReference>
<evidence type="ECO:0000256" key="13">
    <source>
        <dbReference type="ARBA" id="ARBA00022842"/>
    </source>
</evidence>
<feature type="region of interest" description="Disordered" evidence="18">
    <location>
        <begin position="1"/>
        <end position="23"/>
    </location>
</feature>
<dbReference type="Proteomes" id="UP000321685">
    <property type="component" value="Unassembled WGS sequence"/>
</dbReference>
<keyword evidence="22" id="KW-1185">Reference proteome</keyword>
<name>A0A511DCX9_9PSEU</name>
<dbReference type="RefSeq" id="WP_147104362.1">
    <property type="nucleotide sequence ID" value="NZ_BJVJ01000011.1"/>
</dbReference>
<dbReference type="InterPro" id="IPR001645">
    <property type="entry name" value="Folylpolyglutamate_synth"/>
</dbReference>
<keyword evidence="14" id="KW-0289">Folate biosynthesis</keyword>
<dbReference type="FunFam" id="3.40.1190.10:FF:000004">
    <property type="entry name" value="Dihydrofolate synthase/folylpolyglutamate synthase"/>
    <property type="match status" value="1"/>
</dbReference>
<evidence type="ECO:0000256" key="15">
    <source>
        <dbReference type="ARBA" id="ARBA00030592"/>
    </source>
</evidence>
<dbReference type="GO" id="GO:0046656">
    <property type="term" value="P:folic acid biosynthetic process"/>
    <property type="evidence" value="ECO:0007669"/>
    <property type="project" value="UniProtKB-KW"/>
</dbReference>
<dbReference type="AlphaFoldDB" id="A0A511DCX9"/>
<evidence type="ECO:0000313" key="22">
    <source>
        <dbReference type="Proteomes" id="UP000321685"/>
    </source>
</evidence>
<dbReference type="Pfam" id="PF02875">
    <property type="entry name" value="Mur_ligase_C"/>
    <property type="match status" value="1"/>
</dbReference>
<comment type="similarity">
    <text evidence="4">Belongs to the folylpolyglutamate synthase family.</text>
</comment>
<keyword evidence="9" id="KW-0436">Ligase</keyword>
<comment type="subunit">
    <text evidence="5">Monomer.</text>
</comment>
<dbReference type="GO" id="GO:0004326">
    <property type="term" value="F:tetrahydrofolylpolyglutamate synthase activity"/>
    <property type="evidence" value="ECO:0007669"/>
    <property type="project" value="UniProtKB-EC"/>
</dbReference>
<comment type="catalytic activity">
    <reaction evidence="17">
        <text>7,8-dihydropteroate + L-glutamate + ATP = 7,8-dihydrofolate + ADP + phosphate + H(+)</text>
        <dbReference type="Rhea" id="RHEA:23584"/>
        <dbReference type="ChEBI" id="CHEBI:15378"/>
        <dbReference type="ChEBI" id="CHEBI:17839"/>
        <dbReference type="ChEBI" id="CHEBI:29985"/>
        <dbReference type="ChEBI" id="CHEBI:30616"/>
        <dbReference type="ChEBI" id="CHEBI:43474"/>
        <dbReference type="ChEBI" id="CHEBI:57451"/>
        <dbReference type="ChEBI" id="CHEBI:456216"/>
        <dbReference type="EC" id="6.3.2.12"/>
    </reaction>
</comment>
<dbReference type="GO" id="GO:0005524">
    <property type="term" value="F:ATP binding"/>
    <property type="evidence" value="ECO:0007669"/>
    <property type="project" value="UniProtKB-KW"/>
</dbReference>
<keyword evidence="12" id="KW-0067">ATP-binding</keyword>
<evidence type="ECO:0000256" key="12">
    <source>
        <dbReference type="ARBA" id="ARBA00022840"/>
    </source>
</evidence>
<protein>
    <recommendedName>
        <fullName evidence="8">Dihydrofolate synthase/folylpolyglutamate synthase</fullName>
        <ecNumber evidence="6">6.3.2.12</ecNumber>
        <ecNumber evidence="7">6.3.2.17</ecNumber>
    </recommendedName>
    <alternativeName>
        <fullName evidence="15">Tetrahydrofolylpolyglutamate synthase</fullName>
    </alternativeName>
</protein>
<proteinExistence type="inferred from homology"/>
<dbReference type="InterPro" id="IPR013221">
    <property type="entry name" value="Mur_ligase_cen"/>
</dbReference>
<evidence type="ECO:0000256" key="1">
    <source>
        <dbReference type="ARBA" id="ARBA00001946"/>
    </source>
</evidence>
<dbReference type="InterPro" id="IPR036565">
    <property type="entry name" value="Mur-like_cat_sf"/>
</dbReference>
<dbReference type="NCBIfam" id="TIGR01499">
    <property type="entry name" value="folC"/>
    <property type="match status" value="1"/>
</dbReference>
<evidence type="ECO:0000256" key="18">
    <source>
        <dbReference type="SAM" id="MobiDB-lite"/>
    </source>
</evidence>
<dbReference type="GO" id="GO:0008841">
    <property type="term" value="F:dihydrofolate synthase activity"/>
    <property type="evidence" value="ECO:0007669"/>
    <property type="project" value="UniProtKB-EC"/>
</dbReference>
<accession>A0A511DCX9</accession>
<evidence type="ECO:0000256" key="9">
    <source>
        <dbReference type="ARBA" id="ARBA00022598"/>
    </source>
</evidence>
<dbReference type="OrthoDB" id="9809356at2"/>
<dbReference type="GO" id="GO:0046872">
    <property type="term" value="F:metal ion binding"/>
    <property type="evidence" value="ECO:0007669"/>
    <property type="project" value="UniProtKB-KW"/>
</dbReference>
<comment type="catalytic activity">
    <reaction evidence="16">
        <text>(6S)-5,6,7,8-tetrahydrofolyl-(gamma-L-Glu)(n) + L-glutamate + ATP = (6S)-5,6,7,8-tetrahydrofolyl-(gamma-L-Glu)(n+1) + ADP + phosphate + H(+)</text>
        <dbReference type="Rhea" id="RHEA:10580"/>
        <dbReference type="Rhea" id="RHEA-COMP:14738"/>
        <dbReference type="Rhea" id="RHEA-COMP:14740"/>
        <dbReference type="ChEBI" id="CHEBI:15378"/>
        <dbReference type="ChEBI" id="CHEBI:29985"/>
        <dbReference type="ChEBI" id="CHEBI:30616"/>
        <dbReference type="ChEBI" id="CHEBI:43474"/>
        <dbReference type="ChEBI" id="CHEBI:141005"/>
        <dbReference type="ChEBI" id="CHEBI:456216"/>
        <dbReference type="EC" id="6.3.2.17"/>
    </reaction>
</comment>
<comment type="cofactor">
    <cofactor evidence="1">
        <name>Mg(2+)</name>
        <dbReference type="ChEBI" id="CHEBI:18420"/>
    </cofactor>
</comment>
<dbReference type="SUPFAM" id="SSF53623">
    <property type="entry name" value="MurD-like peptide ligases, catalytic domain"/>
    <property type="match status" value="1"/>
</dbReference>
<keyword evidence="10" id="KW-0479">Metal-binding</keyword>
<dbReference type="Gene3D" id="3.40.1190.10">
    <property type="entry name" value="Mur-like, catalytic domain"/>
    <property type="match status" value="1"/>
</dbReference>
<sequence>MSDHDPDLPEGEGSVPSPEESAQDAVISHVLDAIRGGDTPDVVPAGSTVAGFAEFLAVEAVLDQRWPETVMEPSLDRITALVDALGNPQRTYPVVHITGTNGKTSVARMVDAILTEVGLRTGRYTSPHLQRATERINLDNRPVTAEGYVAAYNEVAPFVELVDGKRAAGEPALSKFEVLTAMAFAAFADAPVEAAVVEVGLGGRWDATNVADGTVAVITPIGLDHAEYLGSDVLGIAREKAGIIKPGSVAVLATQDREVATILVERAVEVGAQVAREGAEFGVREREIAVGGQRLALQGLSGTYDDVFLPLHGEHQASNAAIALAAAEALIGAGPSQPLDADAVRAAFASVRTPGRLERMRNEPGTPTVLIDAAHNPHGAGALAASLTSEFRFTRLVGVVGVMRDKDARGLLQELEPALHEVVVTAADSPRAMNPDELAAVAVEIFGAERVSVEPDLAQAIEQGVELAEEGGDSGVGVVVTGSVVTAGQARAIFGREPE</sequence>
<evidence type="ECO:0000259" key="20">
    <source>
        <dbReference type="Pfam" id="PF08245"/>
    </source>
</evidence>
<dbReference type="SUPFAM" id="SSF53244">
    <property type="entry name" value="MurD-like peptide ligases, peptide-binding domain"/>
    <property type="match status" value="1"/>
</dbReference>
<evidence type="ECO:0000256" key="17">
    <source>
        <dbReference type="ARBA" id="ARBA00049161"/>
    </source>
</evidence>
<dbReference type="InterPro" id="IPR004101">
    <property type="entry name" value="Mur_ligase_C"/>
</dbReference>
<comment type="caution">
    <text evidence="21">The sequence shown here is derived from an EMBL/GenBank/DDBJ whole genome shotgun (WGS) entry which is preliminary data.</text>
</comment>
<evidence type="ECO:0000256" key="6">
    <source>
        <dbReference type="ARBA" id="ARBA00013023"/>
    </source>
</evidence>
<evidence type="ECO:0000256" key="10">
    <source>
        <dbReference type="ARBA" id="ARBA00022723"/>
    </source>
</evidence>
<feature type="domain" description="Mur ligase C-terminal" evidence="19">
    <location>
        <begin position="355"/>
        <end position="483"/>
    </location>
</feature>
<evidence type="ECO:0000256" key="11">
    <source>
        <dbReference type="ARBA" id="ARBA00022741"/>
    </source>
</evidence>
<evidence type="ECO:0000313" key="21">
    <source>
        <dbReference type="EMBL" id="GEL22665.1"/>
    </source>
</evidence>
<keyword evidence="13" id="KW-0460">Magnesium</keyword>
<evidence type="ECO:0000259" key="19">
    <source>
        <dbReference type="Pfam" id="PF02875"/>
    </source>
</evidence>
<gene>
    <name evidence="21" type="ORF">PSU4_16190</name>
</gene>
<evidence type="ECO:0000256" key="4">
    <source>
        <dbReference type="ARBA" id="ARBA00008276"/>
    </source>
</evidence>
<reference evidence="21 22" key="1">
    <citation type="submission" date="2019-07" db="EMBL/GenBank/DDBJ databases">
        <title>Whole genome shotgun sequence of Pseudonocardia sulfidoxydans NBRC 16205.</title>
        <authorList>
            <person name="Hosoyama A."/>
            <person name="Uohara A."/>
            <person name="Ohji S."/>
            <person name="Ichikawa N."/>
        </authorList>
    </citation>
    <scope>NUCLEOTIDE SEQUENCE [LARGE SCALE GENOMIC DNA]</scope>
    <source>
        <strain evidence="21 22">NBRC 16205</strain>
    </source>
</reference>